<keyword evidence="8" id="KW-0175">Coiled coil</keyword>
<dbReference type="GO" id="GO:0030867">
    <property type="term" value="C:rough endoplasmic reticulum membrane"/>
    <property type="evidence" value="ECO:0000318"/>
    <property type="project" value="GO_Central"/>
</dbReference>
<organism evidence="11 12">
    <name type="scientific">Trichoplax adhaerens</name>
    <name type="common">Trichoplax reptans</name>
    <dbReference type="NCBI Taxonomy" id="10228"/>
    <lineage>
        <taxon>Eukaryota</taxon>
        <taxon>Metazoa</taxon>
        <taxon>Placozoa</taxon>
        <taxon>Uniplacotomia</taxon>
        <taxon>Trichoplacea</taxon>
        <taxon>Trichoplacidae</taxon>
        <taxon>Trichoplax</taxon>
    </lineage>
</organism>
<feature type="transmembrane region" description="Helical" evidence="10">
    <location>
        <begin position="124"/>
        <end position="143"/>
    </location>
</feature>
<dbReference type="GeneID" id="6758153"/>
<evidence type="ECO:0000256" key="9">
    <source>
        <dbReference type="SAM" id="MobiDB-lite"/>
    </source>
</evidence>
<evidence type="ECO:0000256" key="8">
    <source>
        <dbReference type="SAM" id="Coils"/>
    </source>
</evidence>
<dbReference type="Pfam" id="PF09726">
    <property type="entry name" value="Macoilin"/>
    <property type="match status" value="1"/>
</dbReference>
<feature type="transmembrane region" description="Helical" evidence="10">
    <location>
        <begin position="37"/>
        <end position="59"/>
    </location>
</feature>
<evidence type="ECO:0000256" key="4">
    <source>
        <dbReference type="ARBA" id="ARBA00022824"/>
    </source>
</evidence>
<feature type="transmembrane region" description="Helical" evidence="10">
    <location>
        <begin position="79"/>
        <end position="104"/>
    </location>
</feature>
<dbReference type="HOGENOM" id="CLU_012823_1_0_1"/>
<sequence>MKRRTAEVSKVRRSVKKTRITDTIYGRVSRLTLIGRFLVTWVSVLALDTLINFRFEFLWPVWLLMKDTYEILKYQGLEATILLTGLTVIADFLLLIMFPTRWLLFTASTYNCMQIACHSERLNLATLFIWMVFVYNEATVRAIHLPIYLELCLPLAAHSIGHSLVTIGRGIINYLKYQMIRNKQLQIHRDKAIISSINQLIPTTSNEHTKEALNRIAGTAASDPSLSAAVAEKLQDWALRFSNMIKHKTTTVQSIHKSKVKSNPDNNVINARRNEDLTDKINKTVDKKSVSDSDSNVIIKTINHTNRSSSAKNFAGKVMETSPAIVSSKNLSKDEVDDDYVLPTNPRCDQSSAALSEKNNKTEINYESRECKPEQIELDSLVIQYQEEKAARLKASSIITNLEIEIKKVKDDLKQKDYVEQELRQQLKLVEESRRTEAVKEDLKNSSGNRNRSLSSANKDSHSKKNDKKSKVESSWQKKMEPNLAINISHDSCRLTQATLEKEKGMLLTQLHERQDQLRNARQEFEVYRHQNQTEISRMKKEIESLKCNISSQQEKNIKLENDLKSETRIKMDMFEHMGIAKHEKELIEAQLQKRDREITALRAEMVELMAVGSILQPSNGVTNFGSTEISPIVTASPHFIGHHRPMMVDSLQSNTHDSNRYPSGVTGHIEKDRK</sequence>
<evidence type="ECO:0000256" key="6">
    <source>
        <dbReference type="ARBA" id="ARBA00023136"/>
    </source>
</evidence>
<feature type="compositionally biased region" description="Basic and acidic residues" evidence="9">
    <location>
        <begin position="434"/>
        <end position="444"/>
    </location>
</feature>
<dbReference type="PhylomeDB" id="B3S9Q1"/>
<dbReference type="EMBL" id="DS985259">
    <property type="protein sequence ID" value="EDV20514.1"/>
    <property type="molecule type" value="Genomic_DNA"/>
</dbReference>
<dbReference type="RefSeq" id="XP_002116940.1">
    <property type="nucleotide sequence ID" value="XM_002116904.1"/>
</dbReference>
<dbReference type="GO" id="GO:0006935">
    <property type="term" value="P:chemotaxis"/>
    <property type="evidence" value="ECO:0000318"/>
    <property type="project" value="GO_Central"/>
</dbReference>
<feature type="region of interest" description="Disordered" evidence="9">
    <location>
        <begin position="652"/>
        <end position="675"/>
    </location>
</feature>
<gene>
    <name evidence="11" type="ORF">TRIADDRAFT_60986</name>
</gene>
<evidence type="ECO:0000256" key="7">
    <source>
        <dbReference type="ARBA" id="ARBA00023242"/>
    </source>
</evidence>
<feature type="compositionally biased region" description="Low complexity" evidence="9">
    <location>
        <begin position="445"/>
        <end position="458"/>
    </location>
</feature>
<dbReference type="FunCoup" id="B3S9Q1">
    <property type="interactions" value="2070"/>
</dbReference>
<evidence type="ECO:0000256" key="5">
    <source>
        <dbReference type="ARBA" id="ARBA00022989"/>
    </source>
</evidence>
<evidence type="ECO:0000313" key="11">
    <source>
        <dbReference type="EMBL" id="EDV20514.1"/>
    </source>
</evidence>
<feature type="region of interest" description="Disordered" evidence="9">
    <location>
        <begin position="434"/>
        <end position="478"/>
    </location>
</feature>
<dbReference type="OrthoDB" id="10071111at2759"/>
<keyword evidence="12" id="KW-1185">Reference proteome</keyword>
<keyword evidence="3 10" id="KW-0812">Transmembrane</keyword>
<dbReference type="eggNOG" id="KOG1821">
    <property type="taxonomic scope" value="Eukaryota"/>
</dbReference>
<evidence type="ECO:0008006" key="13">
    <source>
        <dbReference type="Google" id="ProtNLM"/>
    </source>
</evidence>
<dbReference type="AlphaFoldDB" id="B3S9Q1"/>
<name>B3S9Q1_TRIAD</name>
<evidence type="ECO:0000256" key="1">
    <source>
        <dbReference type="ARBA" id="ARBA00004232"/>
    </source>
</evidence>
<dbReference type="InterPro" id="IPR019130">
    <property type="entry name" value="Macoilin"/>
</dbReference>
<feature type="compositionally biased region" description="Basic and acidic residues" evidence="9">
    <location>
        <begin position="459"/>
        <end position="478"/>
    </location>
</feature>
<dbReference type="InParanoid" id="B3S9Q1"/>
<dbReference type="CTD" id="6758153"/>
<keyword evidence="6 10" id="KW-0472">Membrane</keyword>
<keyword evidence="7" id="KW-0539">Nucleus</keyword>
<comment type="subcellular location">
    <subcellularLocation>
        <location evidence="1">Nucleus membrane</location>
        <topology evidence="1">Multi-pass membrane protein</topology>
    </subcellularLocation>
    <subcellularLocation>
        <location evidence="2">Rough endoplasmic reticulum membrane</location>
        <topology evidence="2">Multi-pass membrane protein</topology>
    </subcellularLocation>
</comment>
<dbReference type="GO" id="GO:0023041">
    <property type="term" value="P:neuronal signal transduction"/>
    <property type="evidence" value="ECO:0000318"/>
    <property type="project" value="GO_Central"/>
</dbReference>
<dbReference type="GO" id="GO:0031965">
    <property type="term" value="C:nuclear membrane"/>
    <property type="evidence" value="ECO:0000318"/>
    <property type="project" value="GO_Central"/>
</dbReference>
<feature type="coiled-coil region" evidence="8">
    <location>
        <begin position="511"/>
        <end position="605"/>
    </location>
</feature>
<dbReference type="Proteomes" id="UP000009022">
    <property type="component" value="Unassembled WGS sequence"/>
</dbReference>
<proteinExistence type="predicted"/>
<dbReference type="GO" id="GO:0008017">
    <property type="term" value="F:microtubule binding"/>
    <property type="evidence" value="ECO:0000318"/>
    <property type="project" value="GO_Central"/>
</dbReference>
<dbReference type="STRING" id="10228.B3S9Q1"/>
<protein>
    <recommendedName>
        <fullName evidence="13">Macoilin</fullName>
    </recommendedName>
</protein>
<evidence type="ECO:0000313" key="12">
    <source>
        <dbReference type="Proteomes" id="UP000009022"/>
    </source>
</evidence>
<dbReference type="PANTHER" id="PTHR13289">
    <property type="entry name" value="PROTEIN PHOSPHATASE 1-BINDING PROTEIN BIFOCAL"/>
    <property type="match status" value="1"/>
</dbReference>
<dbReference type="PANTHER" id="PTHR13289:SF6">
    <property type="entry name" value="MACOILIN"/>
    <property type="match status" value="1"/>
</dbReference>
<keyword evidence="4" id="KW-0256">Endoplasmic reticulum</keyword>
<evidence type="ECO:0000256" key="10">
    <source>
        <dbReference type="SAM" id="Phobius"/>
    </source>
</evidence>
<reference evidence="11 12" key="1">
    <citation type="journal article" date="2008" name="Nature">
        <title>The Trichoplax genome and the nature of placozoans.</title>
        <authorList>
            <person name="Srivastava M."/>
            <person name="Begovic E."/>
            <person name="Chapman J."/>
            <person name="Putnam N.H."/>
            <person name="Hellsten U."/>
            <person name="Kawashima T."/>
            <person name="Kuo A."/>
            <person name="Mitros T."/>
            <person name="Salamov A."/>
            <person name="Carpenter M.L."/>
            <person name="Signorovitch A.Y."/>
            <person name="Moreno M.A."/>
            <person name="Kamm K."/>
            <person name="Grimwood J."/>
            <person name="Schmutz J."/>
            <person name="Shapiro H."/>
            <person name="Grigoriev I.V."/>
            <person name="Buss L.W."/>
            <person name="Schierwater B."/>
            <person name="Dellaporta S.L."/>
            <person name="Rokhsar D.S."/>
        </authorList>
    </citation>
    <scope>NUCLEOTIDE SEQUENCE [LARGE SCALE GENOMIC DNA]</scope>
    <source>
        <strain evidence="11 12">Grell-BS-1999</strain>
    </source>
</reference>
<evidence type="ECO:0000256" key="2">
    <source>
        <dbReference type="ARBA" id="ARBA00004269"/>
    </source>
</evidence>
<evidence type="ECO:0000256" key="3">
    <source>
        <dbReference type="ARBA" id="ARBA00022692"/>
    </source>
</evidence>
<dbReference type="KEGG" id="tad:TRIADDRAFT_60986"/>
<keyword evidence="5 10" id="KW-1133">Transmembrane helix</keyword>
<dbReference type="OMA" id="ENTHADT"/>
<accession>B3S9Q1</accession>